<dbReference type="Proteomes" id="UP000534306">
    <property type="component" value="Unassembled WGS sequence"/>
</dbReference>
<evidence type="ECO:0000259" key="8">
    <source>
        <dbReference type="PROSITE" id="PS50850"/>
    </source>
</evidence>
<comment type="subcellular location">
    <subcellularLocation>
        <location evidence="1">Cell membrane</location>
        <topology evidence="1">Multi-pass membrane protein</topology>
    </subcellularLocation>
</comment>
<organism evidence="10 11">
    <name type="scientific">Kribbella sandramycini</name>
    <dbReference type="NCBI Taxonomy" id="60450"/>
    <lineage>
        <taxon>Bacteria</taxon>
        <taxon>Bacillati</taxon>
        <taxon>Actinomycetota</taxon>
        <taxon>Actinomycetes</taxon>
        <taxon>Propionibacteriales</taxon>
        <taxon>Kribbellaceae</taxon>
        <taxon>Kribbella</taxon>
    </lineage>
</organism>
<reference evidence="10 11" key="1">
    <citation type="submission" date="2020-05" db="EMBL/GenBank/DDBJ databases">
        <title>Genome sequence of Kribbella sandramycini ATCC 39419.</title>
        <authorList>
            <person name="Maclea K.S."/>
            <person name="Fair J.L."/>
        </authorList>
    </citation>
    <scope>NUCLEOTIDE SEQUENCE [LARGE SCALE GENOMIC DNA]</scope>
    <source>
        <strain evidence="10 11">ATCC 39419</strain>
    </source>
</reference>
<feature type="transmembrane region" description="Helical" evidence="7">
    <location>
        <begin position="282"/>
        <end position="300"/>
    </location>
</feature>
<dbReference type="CDD" id="cd17329">
    <property type="entry name" value="MFS_MdtH_MDR_like"/>
    <property type="match status" value="1"/>
</dbReference>
<evidence type="ECO:0000256" key="7">
    <source>
        <dbReference type="SAM" id="Phobius"/>
    </source>
</evidence>
<dbReference type="Proteomes" id="UP000553957">
    <property type="component" value="Unassembled WGS sequence"/>
</dbReference>
<keyword evidence="2" id="KW-0813">Transport</keyword>
<accession>A0A7Y4KZQ7</accession>
<dbReference type="GO" id="GO:0005886">
    <property type="term" value="C:plasma membrane"/>
    <property type="evidence" value="ECO:0007669"/>
    <property type="project" value="UniProtKB-SubCell"/>
</dbReference>
<keyword evidence="11" id="KW-1185">Reference proteome</keyword>
<evidence type="ECO:0000256" key="6">
    <source>
        <dbReference type="ARBA" id="ARBA00023136"/>
    </source>
</evidence>
<feature type="transmembrane region" description="Helical" evidence="7">
    <location>
        <begin position="81"/>
        <end position="99"/>
    </location>
</feature>
<feature type="transmembrane region" description="Helical" evidence="7">
    <location>
        <begin position="105"/>
        <end position="128"/>
    </location>
</feature>
<evidence type="ECO:0000256" key="3">
    <source>
        <dbReference type="ARBA" id="ARBA00022475"/>
    </source>
</evidence>
<feature type="transmembrane region" description="Helical" evidence="7">
    <location>
        <begin position="340"/>
        <end position="363"/>
    </location>
</feature>
<dbReference type="InterPro" id="IPR020846">
    <property type="entry name" value="MFS_dom"/>
</dbReference>
<evidence type="ECO:0000256" key="1">
    <source>
        <dbReference type="ARBA" id="ARBA00004651"/>
    </source>
</evidence>
<dbReference type="Gene3D" id="1.20.1250.20">
    <property type="entry name" value="MFS general substrate transporter like domains"/>
    <property type="match status" value="1"/>
</dbReference>
<dbReference type="PROSITE" id="PS50850">
    <property type="entry name" value="MFS"/>
    <property type="match status" value="1"/>
</dbReference>
<feature type="transmembrane region" description="Helical" evidence="7">
    <location>
        <begin position="12"/>
        <end position="40"/>
    </location>
</feature>
<dbReference type="AlphaFoldDB" id="A0A7Y4KZQ7"/>
<evidence type="ECO:0000313" key="12">
    <source>
        <dbReference type="Proteomes" id="UP000553957"/>
    </source>
</evidence>
<dbReference type="Pfam" id="PF07690">
    <property type="entry name" value="MFS_1"/>
    <property type="match status" value="1"/>
</dbReference>
<dbReference type="InterPro" id="IPR050171">
    <property type="entry name" value="MFS_Transporters"/>
</dbReference>
<keyword evidence="6 7" id="KW-0472">Membrane</keyword>
<dbReference type="PANTHER" id="PTHR23517">
    <property type="entry name" value="RESISTANCE PROTEIN MDTM, PUTATIVE-RELATED-RELATED"/>
    <property type="match status" value="1"/>
</dbReference>
<dbReference type="EMBL" id="JACHKF010000001">
    <property type="protein sequence ID" value="MBB6565381.1"/>
    <property type="molecule type" value="Genomic_DNA"/>
</dbReference>
<feature type="transmembrane region" description="Helical" evidence="7">
    <location>
        <begin position="140"/>
        <end position="161"/>
    </location>
</feature>
<dbReference type="RefSeq" id="WP_171674143.1">
    <property type="nucleotide sequence ID" value="NZ_BAAAGT010000001.1"/>
</dbReference>
<dbReference type="EMBL" id="JABJRC010000003">
    <property type="protein sequence ID" value="NOL41650.1"/>
    <property type="molecule type" value="Genomic_DNA"/>
</dbReference>
<evidence type="ECO:0000313" key="10">
    <source>
        <dbReference type="EMBL" id="NOL41650.1"/>
    </source>
</evidence>
<feature type="transmembrane region" description="Helical" evidence="7">
    <location>
        <begin position="306"/>
        <end position="328"/>
    </location>
</feature>
<dbReference type="PANTHER" id="PTHR23517:SF2">
    <property type="entry name" value="MULTIDRUG RESISTANCE PROTEIN MDTH"/>
    <property type="match status" value="1"/>
</dbReference>
<feature type="transmembrane region" description="Helical" evidence="7">
    <location>
        <begin position="52"/>
        <end position="74"/>
    </location>
</feature>
<feature type="transmembrane region" description="Helical" evidence="7">
    <location>
        <begin position="167"/>
        <end position="189"/>
    </location>
</feature>
<reference evidence="9 12" key="2">
    <citation type="submission" date="2020-08" db="EMBL/GenBank/DDBJ databases">
        <title>Sequencing the genomes of 1000 actinobacteria strains.</title>
        <authorList>
            <person name="Klenk H.-P."/>
        </authorList>
    </citation>
    <scope>NUCLEOTIDE SEQUENCE [LARGE SCALE GENOMIC DNA]</scope>
    <source>
        <strain evidence="9 12">DSM 15626</strain>
    </source>
</reference>
<keyword evidence="4 7" id="KW-0812">Transmembrane</keyword>
<comment type="caution">
    <text evidence="10">The sequence shown here is derived from an EMBL/GenBank/DDBJ whole genome shotgun (WGS) entry which is preliminary data.</text>
</comment>
<gene>
    <name evidence="9" type="ORF">HNR71_001018</name>
    <name evidence="10" type="ORF">HPO96_15490</name>
</gene>
<evidence type="ECO:0000256" key="4">
    <source>
        <dbReference type="ARBA" id="ARBA00022692"/>
    </source>
</evidence>
<dbReference type="InterPro" id="IPR011701">
    <property type="entry name" value="MFS"/>
</dbReference>
<feature type="domain" description="Major facilitator superfamily (MFS) profile" evidence="8">
    <location>
        <begin position="16"/>
        <end position="392"/>
    </location>
</feature>
<dbReference type="SUPFAM" id="SSF103473">
    <property type="entry name" value="MFS general substrate transporter"/>
    <property type="match status" value="1"/>
</dbReference>
<keyword evidence="3" id="KW-1003">Cell membrane</keyword>
<protein>
    <submittedName>
        <fullName evidence="9">MFS family permease</fullName>
    </submittedName>
    <submittedName>
        <fullName evidence="10">MFS transporter</fullName>
    </submittedName>
</protein>
<evidence type="ECO:0000313" key="11">
    <source>
        <dbReference type="Proteomes" id="UP000534306"/>
    </source>
</evidence>
<name>A0A7Y4KZQ7_9ACTN</name>
<feature type="transmembrane region" description="Helical" evidence="7">
    <location>
        <begin position="251"/>
        <end position="270"/>
    </location>
</feature>
<keyword evidence="5 7" id="KW-1133">Transmembrane helix</keyword>
<dbReference type="InterPro" id="IPR036259">
    <property type="entry name" value="MFS_trans_sf"/>
</dbReference>
<evidence type="ECO:0000256" key="2">
    <source>
        <dbReference type="ARBA" id="ARBA00022448"/>
    </source>
</evidence>
<proteinExistence type="predicted"/>
<evidence type="ECO:0000256" key="5">
    <source>
        <dbReference type="ARBA" id="ARBA00022989"/>
    </source>
</evidence>
<dbReference type="GO" id="GO:0022857">
    <property type="term" value="F:transmembrane transporter activity"/>
    <property type="evidence" value="ECO:0007669"/>
    <property type="project" value="InterPro"/>
</dbReference>
<feature type="transmembrane region" description="Helical" evidence="7">
    <location>
        <begin position="369"/>
        <end position="387"/>
    </location>
</feature>
<feature type="transmembrane region" description="Helical" evidence="7">
    <location>
        <begin position="210"/>
        <end position="231"/>
    </location>
</feature>
<evidence type="ECO:0000313" key="9">
    <source>
        <dbReference type="EMBL" id="MBB6565381.1"/>
    </source>
</evidence>
<sequence>MLSRRWRELTGGLPAAFWSLWTITLVGNIASFVLIFLTFYLREERGTSPAEIGVILAISGAGSIAGGLAGGALADRWSRRGTALSGYLLTAIALVGAAVSTTLPAIAAAMALFGVGMSFAGTAVSAMITDVVPPADRPRAYSINYWAINVGTSIAALAAPLAMKSGFATIFILDTIGVVLLAAILWYFVPNTTPEASSEPQGPSRGAIRTILADGPFLTFVLLFIGFQLIFKQSNAGLPLAVQHDGLDAADYGRIYAVNTLLIVVGQLFLPRLIRDRSYSRVLALGALLVGVGFGLTGAADTVWFYALTVAIWTCGEMAYFAVLDSTVGTMAPAALRGRYFGFFGATSQASRLAAPLLAGYLLQHHGQSLWVLCFVLGVATSAGYLLTARARDRRTEAILTR</sequence>